<accession>A0A397VRW6</accession>
<dbReference type="Proteomes" id="UP000266673">
    <property type="component" value="Unassembled WGS sequence"/>
</dbReference>
<evidence type="ECO:0000313" key="2">
    <source>
        <dbReference type="Proteomes" id="UP000266673"/>
    </source>
</evidence>
<gene>
    <name evidence="1" type="ORF">C2G38_2175437</name>
</gene>
<dbReference type="AlphaFoldDB" id="A0A397VRW6"/>
<name>A0A397VRW6_9GLOM</name>
<reference evidence="1 2" key="1">
    <citation type="submission" date="2018-06" db="EMBL/GenBank/DDBJ databases">
        <title>Comparative genomics reveals the genomic features of Rhizophagus irregularis, R. cerebriforme, R. diaphanum and Gigaspora rosea, and their symbiotic lifestyle signature.</title>
        <authorList>
            <person name="Morin E."/>
            <person name="San Clemente H."/>
            <person name="Chen E.C.H."/>
            <person name="De La Providencia I."/>
            <person name="Hainaut M."/>
            <person name="Kuo A."/>
            <person name="Kohler A."/>
            <person name="Murat C."/>
            <person name="Tang N."/>
            <person name="Roy S."/>
            <person name="Loubradou J."/>
            <person name="Henrissat B."/>
            <person name="Grigoriev I.V."/>
            <person name="Corradi N."/>
            <person name="Roux C."/>
            <person name="Martin F.M."/>
        </authorList>
    </citation>
    <scope>NUCLEOTIDE SEQUENCE [LARGE SCALE GENOMIC DNA]</scope>
    <source>
        <strain evidence="1 2">DAOM 194757</strain>
    </source>
</reference>
<evidence type="ECO:0000313" key="1">
    <source>
        <dbReference type="EMBL" id="RIB21866.1"/>
    </source>
</evidence>
<sequence length="198" mass="22965">MMKCISINEYVDATENNYKISSTNPYNGMKDTEVNIEDYFNEVYRDCVDMDEINASNADLLFHSQSYKSIMKHISINENVDATENNYEISTTNNTMEYTEVNIEDYFDKVYCSCVDVNEVNASNTDSLFYPQSYKSMMKRVSINENVDATKNNYEISTTNNGMEYTEVNIEDYFDEVYRGCIDVNEVNASNANSFFHF</sequence>
<proteinExistence type="predicted"/>
<dbReference type="OrthoDB" id="2467222at2759"/>
<organism evidence="1 2">
    <name type="scientific">Gigaspora rosea</name>
    <dbReference type="NCBI Taxonomy" id="44941"/>
    <lineage>
        <taxon>Eukaryota</taxon>
        <taxon>Fungi</taxon>
        <taxon>Fungi incertae sedis</taxon>
        <taxon>Mucoromycota</taxon>
        <taxon>Glomeromycotina</taxon>
        <taxon>Glomeromycetes</taxon>
        <taxon>Diversisporales</taxon>
        <taxon>Gigasporaceae</taxon>
        <taxon>Gigaspora</taxon>
    </lineage>
</organism>
<protein>
    <submittedName>
        <fullName evidence="1">Uncharacterized protein</fullName>
    </submittedName>
</protein>
<keyword evidence="2" id="KW-1185">Reference proteome</keyword>
<comment type="caution">
    <text evidence="1">The sequence shown here is derived from an EMBL/GenBank/DDBJ whole genome shotgun (WGS) entry which is preliminary data.</text>
</comment>
<dbReference type="EMBL" id="QKWP01000337">
    <property type="protein sequence ID" value="RIB21866.1"/>
    <property type="molecule type" value="Genomic_DNA"/>
</dbReference>